<dbReference type="AlphaFoldDB" id="A0A4S8IXX5"/>
<gene>
    <name evidence="1" type="ORF">C4D60_Mb10t17660</name>
</gene>
<name>A0A4S8IXX5_MUSBA</name>
<comment type="caution">
    <text evidence="1">The sequence shown here is derived from an EMBL/GenBank/DDBJ whole genome shotgun (WGS) entry which is preliminary data.</text>
</comment>
<organism evidence="1 2">
    <name type="scientific">Musa balbisiana</name>
    <name type="common">Banana</name>
    <dbReference type="NCBI Taxonomy" id="52838"/>
    <lineage>
        <taxon>Eukaryota</taxon>
        <taxon>Viridiplantae</taxon>
        <taxon>Streptophyta</taxon>
        <taxon>Embryophyta</taxon>
        <taxon>Tracheophyta</taxon>
        <taxon>Spermatophyta</taxon>
        <taxon>Magnoliopsida</taxon>
        <taxon>Liliopsida</taxon>
        <taxon>Zingiberales</taxon>
        <taxon>Musaceae</taxon>
        <taxon>Musa</taxon>
    </lineage>
</organism>
<proteinExistence type="predicted"/>
<evidence type="ECO:0000313" key="1">
    <source>
        <dbReference type="EMBL" id="THU53743.1"/>
    </source>
</evidence>
<accession>A0A4S8IXX5</accession>
<keyword evidence="2" id="KW-1185">Reference proteome</keyword>
<dbReference type="EMBL" id="PYDT01000008">
    <property type="protein sequence ID" value="THU53743.1"/>
    <property type="molecule type" value="Genomic_DNA"/>
</dbReference>
<sequence length="72" mass="8318">MPLVVEPTGLEIMSMIEGVRQQCWRRRTSRAMAESVEEVWEVARVGVWMESVILREFVVGVAGWDLQEEIIL</sequence>
<evidence type="ECO:0000313" key="2">
    <source>
        <dbReference type="Proteomes" id="UP000317650"/>
    </source>
</evidence>
<reference evidence="1 2" key="1">
    <citation type="journal article" date="2019" name="Nat. Plants">
        <title>Genome sequencing of Musa balbisiana reveals subgenome evolution and function divergence in polyploid bananas.</title>
        <authorList>
            <person name="Yao X."/>
        </authorList>
    </citation>
    <scope>NUCLEOTIDE SEQUENCE [LARGE SCALE GENOMIC DNA]</scope>
    <source>
        <strain evidence="2">cv. DH-PKW</strain>
        <tissue evidence="1">Leaves</tissue>
    </source>
</reference>
<protein>
    <submittedName>
        <fullName evidence="1">Uncharacterized protein</fullName>
    </submittedName>
</protein>
<dbReference type="Proteomes" id="UP000317650">
    <property type="component" value="Chromosome 10"/>
</dbReference>